<gene>
    <name evidence="1" type="ORF">A2Z33_03540</name>
</gene>
<dbReference type="STRING" id="1798374.A2Z33_03540"/>
<sequence length="102" mass="11461">MEDKLRAIVTRIENSKIPDSDKEDLYATISTGLQATVWPVLIKYMPKEQLKDLSDNPAKVTVETYAKLIEDTVKDGKAFAEVAKYMDQVLGEVEKVLTEEGI</sequence>
<evidence type="ECO:0000313" key="1">
    <source>
        <dbReference type="EMBL" id="OGG04200.1"/>
    </source>
</evidence>
<evidence type="ECO:0000313" key="2">
    <source>
        <dbReference type="Proteomes" id="UP000178448"/>
    </source>
</evidence>
<comment type="caution">
    <text evidence="1">The sequence shown here is derived from an EMBL/GenBank/DDBJ whole genome shotgun (WGS) entry which is preliminary data.</text>
</comment>
<dbReference type="Proteomes" id="UP000178448">
    <property type="component" value="Unassembled WGS sequence"/>
</dbReference>
<dbReference type="AlphaFoldDB" id="A0A1F5YVG2"/>
<dbReference type="EMBL" id="MFJD01000004">
    <property type="protein sequence ID" value="OGG04200.1"/>
    <property type="molecule type" value="Genomic_DNA"/>
</dbReference>
<accession>A0A1F5YVG2</accession>
<protein>
    <submittedName>
        <fullName evidence="1">Uncharacterized protein</fullName>
    </submittedName>
</protein>
<organism evidence="1 2">
    <name type="scientific">Candidatus Gottesmanbacteria bacterium RBG_16_52_11</name>
    <dbReference type="NCBI Taxonomy" id="1798374"/>
    <lineage>
        <taxon>Bacteria</taxon>
        <taxon>Candidatus Gottesmaniibacteriota</taxon>
    </lineage>
</organism>
<reference evidence="1 2" key="1">
    <citation type="journal article" date="2016" name="Nat. Commun.">
        <title>Thousands of microbial genomes shed light on interconnected biogeochemical processes in an aquifer system.</title>
        <authorList>
            <person name="Anantharaman K."/>
            <person name="Brown C.T."/>
            <person name="Hug L.A."/>
            <person name="Sharon I."/>
            <person name="Castelle C.J."/>
            <person name="Probst A.J."/>
            <person name="Thomas B.C."/>
            <person name="Singh A."/>
            <person name="Wilkins M.J."/>
            <person name="Karaoz U."/>
            <person name="Brodie E.L."/>
            <person name="Williams K.H."/>
            <person name="Hubbard S.S."/>
            <person name="Banfield J.F."/>
        </authorList>
    </citation>
    <scope>NUCLEOTIDE SEQUENCE [LARGE SCALE GENOMIC DNA]</scope>
</reference>
<name>A0A1F5YVG2_9BACT</name>
<proteinExistence type="predicted"/>